<dbReference type="PANTHER" id="PTHR40252">
    <property type="entry name" value="BLR0328 PROTEIN"/>
    <property type="match status" value="1"/>
</dbReference>
<evidence type="ECO:0000313" key="3">
    <source>
        <dbReference type="EMBL" id="CCO07297.1"/>
    </source>
</evidence>
<dbReference type="Proteomes" id="UP000009315">
    <property type="component" value="Unassembled WGS sequence"/>
</dbReference>
<feature type="domain" description="FIST C-domain" evidence="2">
    <location>
        <begin position="207"/>
        <end position="353"/>
    </location>
</feature>
<dbReference type="EMBL" id="CAOS01000003">
    <property type="protein sequence ID" value="CCO07297.1"/>
    <property type="molecule type" value="Genomic_DNA"/>
</dbReference>
<evidence type="ECO:0000259" key="2">
    <source>
        <dbReference type="SMART" id="SM01204"/>
    </source>
</evidence>
<organism evidence="3 4">
    <name type="scientific">Desulforamulus hydrothermalis Lam5 = DSM 18033</name>
    <dbReference type="NCBI Taxonomy" id="1121428"/>
    <lineage>
        <taxon>Bacteria</taxon>
        <taxon>Bacillati</taxon>
        <taxon>Bacillota</taxon>
        <taxon>Clostridia</taxon>
        <taxon>Eubacteriales</taxon>
        <taxon>Peptococcaceae</taxon>
        <taxon>Desulforamulus</taxon>
    </lineage>
</organism>
<reference evidence="3 4" key="1">
    <citation type="journal article" date="2013" name="Genome Announc.">
        <title>Genome Sequence of the Sulfate-Reducing Bacterium Desulfotomaculum hydrothermale Lam5(T).</title>
        <authorList>
            <person name="Amin O."/>
            <person name="Fardeau M.L."/>
            <person name="Valette O."/>
            <person name="Hirschler-Rea A."/>
            <person name="Barbe V."/>
            <person name="Medigue C."/>
            <person name="Vacherie B."/>
            <person name="Ollivier B."/>
            <person name="Bertin P.N."/>
            <person name="Dolla A."/>
        </authorList>
    </citation>
    <scope>NUCLEOTIDE SEQUENCE [LARGE SCALE GENOMIC DNA]</scope>
    <source>
        <strain evidence="4">Lam5 / DSM 18033</strain>
    </source>
</reference>
<dbReference type="SMART" id="SM01204">
    <property type="entry name" value="FIST_C"/>
    <property type="match status" value="1"/>
</dbReference>
<proteinExistence type="predicted"/>
<dbReference type="RefSeq" id="WP_008410119.1">
    <property type="nucleotide sequence ID" value="NZ_CAOS01000003.1"/>
</dbReference>
<dbReference type="eggNOG" id="COG3287">
    <property type="taxonomic scope" value="Bacteria"/>
</dbReference>
<dbReference type="InterPro" id="IPR013702">
    <property type="entry name" value="FIST_domain_N"/>
</dbReference>
<evidence type="ECO:0000313" key="4">
    <source>
        <dbReference type="Proteomes" id="UP000009315"/>
    </source>
</evidence>
<dbReference type="AlphaFoldDB" id="K8DXF2"/>
<keyword evidence="4" id="KW-1185">Reference proteome</keyword>
<gene>
    <name evidence="3" type="ORF">DESHY_110241</name>
</gene>
<dbReference type="PANTHER" id="PTHR40252:SF2">
    <property type="entry name" value="BLR0328 PROTEIN"/>
    <property type="match status" value="1"/>
</dbReference>
<dbReference type="SMART" id="SM00897">
    <property type="entry name" value="FIST"/>
    <property type="match status" value="1"/>
</dbReference>
<dbReference type="Pfam" id="PF08495">
    <property type="entry name" value="FIST"/>
    <property type="match status" value="1"/>
</dbReference>
<accession>K8DXF2</accession>
<protein>
    <submittedName>
        <fullName evidence="3">FIST C domain</fullName>
    </submittedName>
</protein>
<dbReference type="Pfam" id="PF10442">
    <property type="entry name" value="FIST_C"/>
    <property type="match status" value="1"/>
</dbReference>
<name>K8DXF2_9FIRM</name>
<dbReference type="InterPro" id="IPR019494">
    <property type="entry name" value="FIST_C"/>
</dbReference>
<dbReference type="STRING" id="1121428.DESHY_110241"/>
<evidence type="ECO:0000259" key="1">
    <source>
        <dbReference type="SMART" id="SM00897"/>
    </source>
</evidence>
<comment type="caution">
    <text evidence="3">The sequence shown here is derived from an EMBL/GenBank/DDBJ whole genome shotgun (WGS) entry which is preliminary data.</text>
</comment>
<sequence>MLAKAVYFKPTDFYDWFAFFNNLQGEGTCGIFLMVAEHTPFDYEMLRPLFNEAGVPVFGGIFPGVIYEDNWYTEGVVGCSIEQPIFLDVVSALPDFKGFACQAAAAAGSLLVLLDGRADGITDFLDHIFETAGSRWGIMGGGAGSLAKRHRHVLFTQEANISGGAIMVRTNSLMGVGVAHGWQPMFGPLVANCAIGKEVKELNWQKAFSGYRQFIWEAAGVHIDKENFFQVAKNYPLGMVKLDGRVIVRDAIGVTEDDALVMVGEIPANSIVVLLHGEPGRLIEAAAEAAQLACTRYQQLAPNNGRHVLLMDCISRALFLGDDFKREIVSIKQNLPSGMPLIGVLSLGEIASNGVSYLDFYNKSTVVGVLS</sequence>
<dbReference type="OrthoDB" id="378730at2"/>
<feature type="domain" description="FIST" evidence="1">
    <location>
        <begin position="27"/>
        <end position="206"/>
    </location>
</feature>